<dbReference type="EMBL" id="SLUN01000006">
    <property type="protein sequence ID" value="TCL72383.1"/>
    <property type="molecule type" value="Genomic_DNA"/>
</dbReference>
<keyword evidence="1" id="KW-0378">Hydrolase</keyword>
<dbReference type="InterPro" id="IPR050985">
    <property type="entry name" value="Alpha-glycosidase_related"/>
</dbReference>
<organism evidence="4 5">
    <name type="scientific">Hydrogenispora ethanolica</name>
    <dbReference type="NCBI Taxonomy" id="1082276"/>
    <lineage>
        <taxon>Bacteria</taxon>
        <taxon>Bacillati</taxon>
        <taxon>Bacillota</taxon>
        <taxon>Hydrogenispora</taxon>
    </lineage>
</organism>
<gene>
    <name evidence="4" type="ORF">EDC14_100693</name>
</gene>
<evidence type="ECO:0000313" key="4">
    <source>
        <dbReference type="EMBL" id="TCL72383.1"/>
    </source>
</evidence>
<evidence type="ECO:0000256" key="2">
    <source>
        <dbReference type="ARBA" id="ARBA00023295"/>
    </source>
</evidence>
<evidence type="ECO:0000313" key="5">
    <source>
        <dbReference type="Proteomes" id="UP000295008"/>
    </source>
</evidence>
<feature type="region of interest" description="Disordered" evidence="3">
    <location>
        <begin position="53"/>
        <end position="73"/>
    </location>
</feature>
<dbReference type="PRINTS" id="PR00743">
    <property type="entry name" value="GLHYDRLASE36"/>
</dbReference>
<dbReference type="CDD" id="cd14791">
    <property type="entry name" value="GH36"/>
    <property type="match status" value="1"/>
</dbReference>
<sequence length="696" mass="79176">MEIIINENALHLVIEVTDDKDVRLLHFAAVPFHPEMLTEKQRQKCRLVELQETGENQDDNHGPKHTGTMPGNRLVYQNHRDYRTAPGRKLEIEMADGGLAVVSHLQFYDGLPVVRSWTELRNHSATAKGLEYVSSFALTGIAKEGILPWDRKSRLHIPHNTWFGEAQWRRNTLPELGLARVHTFSVKRLAYSSTGTWSTSQYLPMGCFENVEAGSCLFWQIEHNGSWHWEISDSEEQLYLQLSGPTENENAWWKELAPGESFTTIPVAVGAVAGGFEPAIQALTRYRRAIRRPHPDNRNLPVIFNDYMNCLFGDPTTAKLLPLIDAAAAVGCEYFCIDAGWYSDGEWWDGVGEWLPAQHRFPGGIKEPLDYIRAKGMIPGLWLELEVMGMHCPLAERVPDDWFFVRHGKRVIDHGRYQLDFRNPAVRRHAAAVIRRLVREYGVGYIKMDYNINAGSGTEWNAASFGDGLLEHNRAYLAWLDDIFDQYPELVIENCSSGGMRMDYAMLSRYSIQSSSDQTDYRKYAVIAAACATAVTPEQCGVWSYPLREGDAEEVVFNMVNAMLMRFHQSGHLAEISPERLALVREGLAYYKSIRRQIPEGLPFWPLGLPAFQDPWVSWGLRCGTETYLAVWRLEGSRDSCRLPLPFLKGKKVAVRCGYPAAFGCRMEWHPDNAELSLILPQINSARLLELEELDR</sequence>
<name>A0A4R1RZX0_HYDET</name>
<dbReference type="GO" id="GO:0016052">
    <property type="term" value="P:carbohydrate catabolic process"/>
    <property type="evidence" value="ECO:0007669"/>
    <property type="project" value="InterPro"/>
</dbReference>
<comment type="caution">
    <text evidence="4">The sequence shown here is derived from an EMBL/GenBank/DDBJ whole genome shotgun (WGS) entry which is preliminary data.</text>
</comment>
<dbReference type="Pfam" id="PF02065">
    <property type="entry name" value="Melibiase"/>
    <property type="match status" value="1"/>
</dbReference>
<keyword evidence="5" id="KW-1185">Reference proteome</keyword>
<accession>A0A4R1RZX0</accession>
<dbReference type="InterPro" id="IPR017853">
    <property type="entry name" value="GH"/>
</dbReference>
<dbReference type="RefSeq" id="WP_132013594.1">
    <property type="nucleotide sequence ID" value="NZ_SLUN01000006.1"/>
</dbReference>
<keyword evidence="2" id="KW-0326">Glycosidase</keyword>
<evidence type="ECO:0000256" key="1">
    <source>
        <dbReference type="ARBA" id="ARBA00022801"/>
    </source>
</evidence>
<dbReference type="Gene3D" id="2.70.98.60">
    <property type="entry name" value="alpha-galactosidase from lactobacil brevis"/>
    <property type="match status" value="1"/>
</dbReference>
<reference evidence="4 5" key="1">
    <citation type="submission" date="2019-03" db="EMBL/GenBank/DDBJ databases">
        <title>Genomic Encyclopedia of Type Strains, Phase IV (KMG-IV): sequencing the most valuable type-strain genomes for metagenomic binning, comparative biology and taxonomic classification.</title>
        <authorList>
            <person name="Goeker M."/>
        </authorList>
    </citation>
    <scope>NUCLEOTIDE SEQUENCE [LARGE SCALE GENOMIC DNA]</scope>
    <source>
        <strain evidence="4 5">LX-B</strain>
    </source>
</reference>
<dbReference type="PANTHER" id="PTHR43053">
    <property type="entry name" value="GLYCOSIDASE FAMILY 31"/>
    <property type="match status" value="1"/>
</dbReference>
<proteinExistence type="predicted"/>
<protein>
    <submittedName>
        <fullName evidence="4">Alpha-galactosidase</fullName>
    </submittedName>
</protein>
<dbReference type="GO" id="GO:0004557">
    <property type="term" value="F:alpha-galactosidase activity"/>
    <property type="evidence" value="ECO:0007669"/>
    <property type="project" value="InterPro"/>
</dbReference>
<dbReference type="InterPro" id="IPR038417">
    <property type="entry name" value="Alpga-gal_N_sf"/>
</dbReference>
<dbReference type="PANTHER" id="PTHR43053:SF3">
    <property type="entry name" value="ALPHA-GALACTOSIDASE C-RELATED"/>
    <property type="match status" value="1"/>
</dbReference>
<dbReference type="OrthoDB" id="9758822at2"/>
<dbReference type="InterPro" id="IPR002252">
    <property type="entry name" value="Glyco_hydro_36"/>
</dbReference>
<dbReference type="SUPFAM" id="SSF51445">
    <property type="entry name" value="(Trans)glycosidases"/>
    <property type="match status" value="1"/>
</dbReference>
<evidence type="ECO:0000256" key="3">
    <source>
        <dbReference type="SAM" id="MobiDB-lite"/>
    </source>
</evidence>
<dbReference type="AlphaFoldDB" id="A0A4R1RZX0"/>
<dbReference type="Proteomes" id="UP000295008">
    <property type="component" value="Unassembled WGS sequence"/>
</dbReference>
<dbReference type="Gene3D" id="3.20.20.70">
    <property type="entry name" value="Aldolase class I"/>
    <property type="match status" value="1"/>
</dbReference>
<dbReference type="InterPro" id="IPR013785">
    <property type="entry name" value="Aldolase_TIM"/>
</dbReference>